<accession>A0A2P8HHA9</accession>
<keyword evidence="2" id="KW-1185">Reference proteome</keyword>
<dbReference type="RefSeq" id="WP_106529898.1">
    <property type="nucleotide sequence ID" value="NZ_PYAW01000004.1"/>
</dbReference>
<comment type="caution">
    <text evidence="1">The sequence shown here is derived from an EMBL/GenBank/DDBJ whole genome shotgun (WGS) entry which is preliminary data.</text>
</comment>
<gene>
    <name evidence="1" type="ORF">CLV51_104285</name>
</gene>
<sequence>MKKQLILCLLILTIPAFLYAQGKIERFCELKAGGAGFNSKVTAQLNFGEGTRLIDFKDHRMKDSVGNVKKFKSIVDVLNFMSAKGWKLVTTFSEPAPNPSFIYFYFKKELDAAELNNFKPEAEFEM</sequence>
<dbReference type="AlphaFoldDB" id="A0A2P8HHA9"/>
<dbReference type="EMBL" id="PYAW01000004">
    <property type="protein sequence ID" value="PSL45579.1"/>
    <property type="molecule type" value="Genomic_DNA"/>
</dbReference>
<evidence type="ECO:0008006" key="3">
    <source>
        <dbReference type="Google" id="ProtNLM"/>
    </source>
</evidence>
<evidence type="ECO:0000313" key="2">
    <source>
        <dbReference type="Proteomes" id="UP000240971"/>
    </source>
</evidence>
<dbReference type="Proteomes" id="UP000240971">
    <property type="component" value="Unassembled WGS sequence"/>
</dbReference>
<evidence type="ECO:0000313" key="1">
    <source>
        <dbReference type="EMBL" id="PSL45579.1"/>
    </source>
</evidence>
<protein>
    <recommendedName>
        <fullName evidence="3">DUF4177 domain-containing protein</fullName>
    </recommendedName>
</protein>
<proteinExistence type="predicted"/>
<organism evidence="1 2">
    <name type="scientific">Chitinophaga niastensis</name>
    <dbReference type="NCBI Taxonomy" id="536980"/>
    <lineage>
        <taxon>Bacteria</taxon>
        <taxon>Pseudomonadati</taxon>
        <taxon>Bacteroidota</taxon>
        <taxon>Chitinophagia</taxon>
        <taxon>Chitinophagales</taxon>
        <taxon>Chitinophagaceae</taxon>
        <taxon>Chitinophaga</taxon>
    </lineage>
</organism>
<reference evidence="1 2" key="1">
    <citation type="submission" date="2018-03" db="EMBL/GenBank/DDBJ databases">
        <title>Genomic Encyclopedia of Archaeal and Bacterial Type Strains, Phase II (KMG-II): from individual species to whole genera.</title>
        <authorList>
            <person name="Goeker M."/>
        </authorList>
    </citation>
    <scope>NUCLEOTIDE SEQUENCE [LARGE SCALE GENOMIC DNA]</scope>
    <source>
        <strain evidence="1 2">DSM 24859</strain>
    </source>
</reference>
<dbReference type="OrthoDB" id="5873496at2"/>
<name>A0A2P8HHA9_CHINA</name>